<dbReference type="PANTHER" id="PTHR35076">
    <property type="entry name" value="TUBULIN EPSILON AND DELTA COMPLEX PROTEIN 1"/>
    <property type="match status" value="1"/>
</dbReference>
<evidence type="ECO:0000259" key="1">
    <source>
        <dbReference type="Pfam" id="PF14970"/>
    </source>
</evidence>
<organism evidence="2 3">
    <name type="scientific">Photinus pyralis</name>
    <name type="common">Common eastern firefly</name>
    <name type="synonym">Lampyris pyralis</name>
    <dbReference type="NCBI Taxonomy" id="7054"/>
    <lineage>
        <taxon>Eukaryota</taxon>
        <taxon>Metazoa</taxon>
        <taxon>Ecdysozoa</taxon>
        <taxon>Arthropoda</taxon>
        <taxon>Hexapoda</taxon>
        <taxon>Insecta</taxon>
        <taxon>Pterygota</taxon>
        <taxon>Neoptera</taxon>
        <taxon>Endopterygota</taxon>
        <taxon>Coleoptera</taxon>
        <taxon>Polyphaga</taxon>
        <taxon>Elateriformia</taxon>
        <taxon>Elateroidea</taxon>
        <taxon>Lampyridae</taxon>
        <taxon>Lampyrinae</taxon>
        <taxon>Photinus</taxon>
    </lineage>
</organism>
<accession>A0A5N4B4U3</accession>
<proteinExistence type="predicted"/>
<dbReference type="EMBL" id="VVIM01000001">
    <property type="protein sequence ID" value="KAB0804574.1"/>
    <property type="molecule type" value="Genomic_DNA"/>
</dbReference>
<name>A0A5N4B4U3_PHOPY</name>
<reference evidence="2 3" key="1">
    <citation type="journal article" date="2018" name="Elife">
        <title>Firefly genomes illuminate parallel origins of bioluminescence in beetles.</title>
        <authorList>
            <person name="Fallon T.R."/>
            <person name="Lower S.E."/>
            <person name="Chang C.H."/>
            <person name="Bessho-Uehara M."/>
            <person name="Martin G.J."/>
            <person name="Bewick A.J."/>
            <person name="Behringer M."/>
            <person name="Debat H.J."/>
            <person name="Wong I."/>
            <person name="Day J.C."/>
            <person name="Suvorov A."/>
            <person name="Silva C.J."/>
            <person name="Stanger-Hall K.F."/>
            <person name="Hall D.W."/>
            <person name="Schmitz R.J."/>
            <person name="Nelson D.R."/>
            <person name="Lewis S.M."/>
            <person name="Shigenobu S."/>
            <person name="Bybee S.M."/>
            <person name="Larracuente A.M."/>
            <person name="Oba Y."/>
            <person name="Weng J.K."/>
        </authorList>
    </citation>
    <scope>NUCLEOTIDE SEQUENCE [LARGE SCALE GENOMIC DNA]</scope>
    <source>
        <strain evidence="2">1611_PpyrPB1</strain>
        <tissue evidence="2">Whole body</tissue>
    </source>
</reference>
<comment type="caution">
    <text evidence="2">The sequence shown here is derived from an EMBL/GenBank/DDBJ whole genome shotgun (WGS) entry which is preliminary data.</text>
</comment>
<evidence type="ECO:0000313" key="2">
    <source>
        <dbReference type="EMBL" id="KAB0804574.1"/>
    </source>
</evidence>
<dbReference type="PANTHER" id="PTHR35076:SF1">
    <property type="entry name" value="TUBULIN EPSILON AND DELTA COMPLEX PROTEIN 1"/>
    <property type="match status" value="1"/>
</dbReference>
<feature type="domain" description="Tubulin epsilon and delta complex protein 1" evidence="1">
    <location>
        <begin position="79"/>
        <end position="193"/>
    </location>
</feature>
<gene>
    <name evidence="2" type="ORF">PPYR_01544</name>
</gene>
<dbReference type="Pfam" id="PF14970">
    <property type="entry name" value="TEDC1"/>
    <property type="match status" value="1"/>
</dbReference>
<dbReference type="InterPro" id="IPR043535">
    <property type="entry name" value="TEDC1"/>
</dbReference>
<protein>
    <recommendedName>
        <fullName evidence="1">Tubulin epsilon and delta complex protein 1 domain-containing protein</fullName>
    </recommendedName>
</protein>
<evidence type="ECO:0000313" key="3">
    <source>
        <dbReference type="Proteomes" id="UP000327044"/>
    </source>
</evidence>
<dbReference type="Proteomes" id="UP000327044">
    <property type="component" value="Unassembled WGS sequence"/>
</dbReference>
<dbReference type="InParanoid" id="A0A5N4B4U3"/>
<sequence>MRKNFTMTDIKIVISILCKHLNHLYNVSLKAENFRLAKYNKSEVQNVKTFWRLLSRMVDVNSENTVTYVKSYFLKVLKYKSLHFYSLPEDMSCGSRELLIALAYLIANEFLNNRIQDIINKSVFNPNKQSHSSPDTSSDSKEDSNIVVKQIKNNEDLENMMQWIDGQIEYNNRQCWEYQEAIKKLLLKVCIDTSFKLFLLSTCFIHLKNQCKFIEQS</sequence>
<dbReference type="InterPro" id="IPR027996">
    <property type="entry name" value="TEDC1_dom"/>
</dbReference>
<dbReference type="AlphaFoldDB" id="A0A5N4B4U3"/>
<keyword evidence="3" id="KW-1185">Reference proteome</keyword>